<organism evidence="2 3">
    <name type="scientific">Candidatus Taylorbacteria bacterium RIFCSPLOWO2_01_FULL_48_100</name>
    <dbReference type="NCBI Taxonomy" id="1802322"/>
    <lineage>
        <taxon>Bacteria</taxon>
        <taxon>Candidatus Tayloriibacteriota</taxon>
    </lineage>
</organism>
<proteinExistence type="predicted"/>
<feature type="domain" description="Transcription regulator TrmB N-terminal" evidence="1">
    <location>
        <begin position="9"/>
        <end position="74"/>
    </location>
</feature>
<dbReference type="InterPro" id="IPR036390">
    <property type="entry name" value="WH_DNA-bd_sf"/>
</dbReference>
<dbReference type="Proteomes" id="UP000177797">
    <property type="component" value="Unassembled WGS sequence"/>
</dbReference>
<dbReference type="EMBL" id="MHSA01000021">
    <property type="protein sequence ID" value="OHA33876.1"/>
    <property type="molecule type" value="Genomic_DNA"/>
</dbReference>
<sequence length="251" mass="28172">MNDKTLIDSGLSKEQARIYLFLLENGLAPAKVIASKTSIGRALAYKVLEQLLALGLAEKREDIGKVALFFPAHPKRLKELLAARAEKTTEAVQALEKASGQFSSLFNLLSGKPNVQFYEGVDGLHNVYNDILDIGQDICVISSPIKEHRTEVLHIIREQIEKQAAQNIKTKAITPISGEQKVATPITEDKKYLITRKEVPAEKLNIPAQIIIYGDKVAITNFKEGLITIVMESKYIRETFEKMFEYIWEKS</sequence>
<dbReference type="SUPFAM" id="SSF46785">
    <property type="entry name" value="Winged helix' DNA-binding domain"/>
    <property type="match status" value="1"/>
</dbReference>
<gene>
    <name evidence="2" type="ORF">A2938_02525</name>
</gene>
<comment type="caution">
    <text evidence="2">The sequence shown here is derived from an EMBL/GenBank/DDBJ whole genome shotgun (WGS) entry which is preliminary data.</text>
</comment>
<dbReference type="Gene3D" id="1.10.10.10">
    <property type="entry name" value="Winged helix-like DNA-binding domain superfamily/Winged helix DNA-binding domain"/>
    <property type="match status" value="1"/>
</dbReference>
<dbReference type="InterPro" id="IPR002831">
    <property type="entry name" value="Tscrpt_reg_TrmB_N"/>
</dbReference>
<evidence type="ECO:0000313" key="3">
    <source>
        <dbReference type="Proteomes" id="UP000177797"/>
    </source>
</evidence>
<dbReference type="InterPro" id="IPR051797">
    <property type="entry name" value="TrmB-like"/>
</dbReference>
<dbReference type="PANTHER" id="PTHR34293">
    <property type="entry name" value="HTH-TYPE TRANSCRIPTIONAL REGULATOR TRMBL2"/>
    <property type="match status" value="1"/>
</dbReference>
<dbReference type="InterPro" id="IPR036388">
    <property type="entry name" value="WH-like_DNA-bd_sf"/>
</dbReference>
<dbReference type="PANTHER" id="PTHR34293:SF1">
    <property type="entry name" value="HTH-TYPE TRANSCRIPTIONAL REGULATOR TRMBL2"/>
    <property type="match status" value="1"/>
</dbReference>
<evidence type="ECO:0000259" key="1">
    <source>
        <dbReference type="Pfam" id="PF01978"/>
    </source>
</evidence>
<reference evidence="2 3" key="1">
    <citation type="journal article" date="2016" name="Nat. Commun.">
        <title>Thousands of microbial genomes shed light on interconnected biogeochemical processes in an aquifer system.</title>
        <authorList>
            <person name="Anantharaman K."/>
            <person name="Brown C.T."/>
            <person name="Hug L.A."/>
            <person name="Sharon I."/>
            <person name="Castelle C.J."/>
            <person name="Probst A.J."/>
            <person name="Thomas B.C."/>
            <person name="Singh A."/>
            <person name="Wilkins M.J."/>
            <person name="Karaoz U."/>
            <person name="Brodie E.L."/>
            <person name="Williams K.H."/>
            <person name="Hubbard S.S."/>
            <person name="Banfield J.F."/>
        </authorList>
    </citation>
    <scope>NUCLEOTIDE SEQUENCE [LARGE SCALE GENOMIC DNA]</scope>
</reference>
<protein>
    <recommendedName>
        <fullName evidence="1">Transcription regulator TrmB N-terminal domain-containing protein</fullName>
    </recommendedName>
</protein>
<name>A0A1G2NCT8_9BACT</name>
<accession>A0A1G2NCT8</accession>
<evidence type="ECO:0000313" key="2">
    <source>
        <dbReference type="EMBL" id="OHA33876.1"/>
    </source>
</evidence>
<dbReference type="Pfam" id="PF01978">
    <property type="entry name" value="TrmB"/>
    <property type="match status" value="1"/>
</dbReference>
<dbReference type="AlphaFoldDB" id="A0A1G2NCT8"/>